<dbReference type="OrthoDB" id="3365698at2759"/>
<dbReference type="Gene3D" id="3.80.10.10">
    <property type="entry name" value="Ribonuclease Inhibitor"/>
    <property type="match status" value="1"/>
</dbReference>
<dbReference type="AlphaFoldDB" id="A0A284QP38"/>
<dbReference type="InterPro" id="IPR032675">
    <property type="entry name" value="LRR_dom_sf"/>
</dbReference>
<sequence>MFGSHKSQVEECVDEDSEDMYEQIQGHLPLLERLELSSPYGVSWEDFHAFEDAPRLRELALGEGLSPVHEFLLPWSQITSLYINHHIEPYDLYVVFSITPNLQFLHLSRQNEDGSSSAWDPEVSNVFIVCSTLQHFDVADSALFRATTLPSLEEISIDLLPTDVEDDDRFGSDLFHDFLHRSQCPMRKLTVQLSKNFNAFERIFDQAFRLTCLETTLQTMDSTWILFDLLASTELLPQLQSLKVVCIAWEAYSEYDDADLGKGIAKLFISRYFTFTADILSVHVEVVLGGKMVANPLRPYEHTPDGPFLSELFWKSFENHLRDAPELRSRIVTEKKEHHKSLGLCDCTPAILLIPYVVRP</sequence>
<accession>A0A284QP38</accession>
<name>A0A284QP38_ARMOS</name>
<dbReference type="Proteomes" id="UP000219338">
    <property type="component" value="Unassembled WGS sequence"/>
</dbReference>
<dbReference type="STRING" id="47428.A0A284QP38"/>
<reference evidence="2" key="1">
    <citation type="journal article" date="2017" name="Nat. Ecol. Evol.">
        <title>Genome expansion and lineage-specific genetic innovations in the forest pathogenic fungi Armillaria.</title>
        <authorList>
            <person name="Sipos G."/>
            <person name="Prasanna A.N."/>
            <person name="Walter M.C."/>
            <person name="O'Connor E."/>
            <person name="Balint B."/>
            <person name="Krizsan K."/>
            <person name="Kiss B."/>
            <person name="Hess J."/>
            <person name="Varga T."/>
            <person name="Slot J."/>
            <person name="Riley R."/>
            <person name="Boka B."/>
            <person name="Rigling D."/>
            <person name="Barry K."/>
            <person name="Lee J."/>
            <person name="Mihaltcheva S."/>
            <person name="LaButti K."/>
            <person name="Lipzen A."/>
            <person name="Waldron R."/>
            <person name="Moloney N.M."/>
            <person name="Sperisen C."/>
            <person name="Kredics L."/>
            <person name="Vagvoelgyi C."/>
            <person name="Patrignani A."/>
            <person name="Fitzpatrick D."/>
            <person name="Nagy I."/>
            <person name="Doyle S."/>
            <person name="Anderson J.B."/>
            <person name="Grigoriev I.V."/>
            <person name="Gueldener U."/>
            <person name="Muensterkoetter M."/>
            <person name="Nagy L.G."/>
        </authorList>
    </citation>
    <scope>NUCLEOTIDE SEQUENCE [LARGE SCALE GENOMIC DNA]</scope>
    <source>
        <strain evidence="2">C18/9</strain>
    </source>
</reference>
<protein>
    <submittedName>
        <fullName evidence="1">Uncharacterized protein</fullName>
    </submittedName>
</protein>
<evidence type="ECO:0000313" key="2">
    <source>
        <dbReference type="Proteomes" id="UP000219338"/>
    </source>
</evidence>
<dbReference type="SUPFAM" id="SSF52047">
    <property type="entry name" value="RNI-like"/>
    <property type="match status" value="1"/>
</dbReference>
<gene>
    <name evidence="1" type="ORF">ARMOST_01510</name>
</gene>
<organism evidence="1 2">
    <name type="scientific">Armillaria ostoyae</name>
    <name type="common">Armillaria root rot fungus</name>
    <dbReference type="NCBI Taxonomy" id="47428"/>
    <lineage>
        <taxon>Eukaryota</taxon>
        <taxon>Fungi</taxon>
        <taxon>Dikarya</taxon>
        <taxon>Basidiomycota</taxon>
        <taxon>Agaricomycotina</taxon>
        <taxon>Agaricomycetes</taxon>
        <taxon>Agaricomycetidae</taxon>
        <taxon>Agaricales</taxon>
        <taxon>Marasmiineae</taxon>
        <taxon>Physalacriaceae</taxon>
        <taxon>Armillaria</taxon>
    </lineage>
</organism>
<keyword evidence="2" id="KW-1185">Reference proteome</keyword>
<proteinExistence type="predicted"/>
<dbReference type="OMA" id="IAWEAYS"/>
<dbReference type="EMBL" id="FUEG01000001">
    <property type="protein sequence ID" value="SJK98249.1"/>
    <property type="molecule type" value="Genomic_DNA"/>
</dbReference>
<evidence type="ECO:0000313" key="1">
    <source>
        <dbReference type="EMBL" id="SJK98249.1"/>
    </source>
</evidence>